<proteinExistence type="predicted"/>
<dbReference type="STRING" id="665004.AC529_04135"/>
<gene>
    <name evidence="1" type="ORF">AC529_04135</name>
</gene>
<evidence type="ECO:0000313" key="2">
    <source>
        <dbReference type="Proteomes" id="UP000074382"/>
    </source>
</evidence>
<name>A0A147KL67_THECS</name>
<dbReference type="EMBL" id="LGEM01000017">
    <property type="protein sequence ID" value="KUP97971.1"/>
    <property type="molecule type" value="Genomic_DNA"/>
</dbReference>
<dbReference type="RefSeq" id="WP_068757145.1">
    <property type="nucleotide sequence ID" value="NZ_KQ950183.1"/>
</dbReference>
<dbReference type="AlphaFoldDB" id="A0A147KL67"/>
<organism evidence="1 2">
    <name type="scientific">Thermobifida cellulosilytica TB100</name>
    <dbReference type="NCBI Taxonomy" id="665004"/>
    <lineage>
        <taxon>Bacteria</taxon>
        <taxon>Bacillati</taxon>
        <taxon>Actinomycetota</taxon>
        <taxon>Actinomycetes</taxon>
        <taxon>Streptosporangiales</taxon>
        <taxon>Nocardiopsidaceae</taxon>
        <taxon>Thermobifida</taxon>
    </lineage>
</organism>
<dbReference type="Proteomes" id="UP000074382">
    <property type="component" value="Unassembled WGS sequence"/>
</dbReference>
<evidence type="ECO:0000313" key="1">
    <source>
        <dbReference type="EMBL" id="KUP97971.1"/>
    </source>
</evidence>
<keyword evidence="2" id="KW-1185">Reference proteome</keyword>
<sequence length="73" mass="7946">MKLTMLAKDDKSGNRGCPAVYLADTGELVVQGARLADSDLGELENLLPGETAVRIAPETVLRAVERYRESRQS</sequence>
<dbReference type="PATRIC" id="fig|665004.4.peg.2944"/>
<accession>A0A147KL67</accession>
<comment type="caution">
    <text evidence="1">The sequence shown here is derived from an EMBL/GenBank/DDBJ whole genome shotgun (WGS) entry which is preliminary data.</text>
</comment>
<dbReference type="OrthoDB" id="3577809at2"/>
<protein>
    <submittedName>
        <fullName evidence="1">Uncharacterized protein</fullName>
    </submittedName>
</protein>
<reference evidence="2" key="1">
    <citation type="journal article" date="2017" name="Acta Aliment.">
        <title>Plant polysaccharide degrading enzyme system of Thermpbifida cellulosilytica TB100 revealed by de novo genome project data.</title>
        <authorList>
            <person name="Toth A."/>
            <person name="Baka E."/>
            <person name="Luzics S."/>
            <person name="Bata-Vidacs I."/>
            <person name="Nagy I."/>
            <person name="Balint B."/>
            <person name="Herceg R."/>
            <person name="Olasz F."/>
            <person name="Wilk T."/>
            <person name="Nagy T."/>
            <person name="Kriszt B."/>
            <person name="Nagy I."/>
            <person name="Kukolya J."/>
        </authorList>
    </citation>
    <scope>NUCLEOTIDE SEQUENCE [LARGE SCALE GENOMIC DNA]</scope>
    <source>
        <strain evidence="2">TB100</strain>
    </source>
</reference>